<reference evidence="1 2" key="2">
    <citation type="submission" date="2007-04" db="EMBL/GenBank/DDBJ databases">
        <title>Draft genome sequence of Ruminococcus obeum (ATCC 29174).</title>
        <authorList>
            <person name="Sudarsanam P."/>
            <person name="Ley R."/>
            <person name="Guruge J."/>
            <person name="Turnbaugh P.J."/>
            <person name="Mahowald M."/>
            <person name="Liep D."/>
            <person name="Gordon J."/>
        </authorList>
    </citation>
    <scope>NUCLEOTIDE SEQUENCE [LARGE SCALE GENOMIC DNA]</scope>
    <source>
        <strain evidence="1 2">ATCC 29174</strain>
    </source>
</reference>
<dbReference type="Proteomes" id="UP000006002">
    <property type="component" value="Unassembled WGS sequence"/>
</dbReference>
<comment type="caution">
    <text evidence="1">The sequence shown here is derived from an EMBL/GenBank/DDBJ whole genome shotgun (WGS) entry which is preliminary data.</text>
</comment>
<proteinExistence type="predicted"/>
<gene>
    <name evidence="1" type="ORF">RUMOBE_01086</name>
</gene>
<sequence>MIITAKQADEIALGKMKTPESGPDFQGFSIPFM</sequence>
<accession>A5ZQ16</accession>
<name>A5ZQ16_9FIRM</name>
<reference evidence="1 2" key="1">
    <citation type="submission" date="2007-03" db="EMBL/GenBank/DDBJ databases">
        <authorList>
            <person name="Fulton L."/>
            <person name="Clifton S."/>
            <person name="Fulton B."/>
            <person name="Xu J."/>
            <person name="Minx P."/>
            <person name="Pepin K.H."/>
            <person name="Johnson M."/>
            <person name="Thiruvilangam P."/>
            <person name="Bhonagiri V."/>
            <person name="Nash W.E."/>
            <person name="Mardis E.R."/>
            <person name="Wilson R.K."/>
        </authorList>
    </citation>
    <scope>NUCLEOTIDE SEQUENCE [LARGE SCALE GENOMIC DNA]</scope>
    <source>
        <strain evidence="1 2">ATCC 29174</strain>
    </source>
</reference>
<organism evidence="1 2">
    <name type="scientific">Blautia obeum ATCC 29174</name>
    <dbReference type="NCBI Taxonomy" id="411459"/>
    <lineage>
        <taxon>Bacteria</taxon>
        <taxon>Bacillati</taxon>
        <taxon>Bacillota</taxon>
        <taxon>Clostridia</taxon>
        <taxon>Lachnospirales</taxon>
        <taxon>Lachnospiraceae</taxon>
        <taxon>Blautia</taxon>
    </lineage>
</organism>
<dbReference type="AlphaFoldDB" id="A5ZQ16"/>
<dbReference type="EMBL" id="AAVO02000003">
    <property type="protein sequence ID" value="EDM88180.1"/>
    <property type="molecule type" value="Genomic_DNA"/>
</dbReference>
<evidence type="ECO:0000313" key="1">
    <source>
        <dbReference type="EMBL" id="EDM88180.1"/>
    </source>
</evidence>
<dbReference type="HOGENOM" id="CLU_3380782_0_0_9"/>
<evidence type="ECO:0000313" key="2">
    <source>
        <dbReference type="Proteomes" id="UP000006002"/>
    </source>
</evidence>
<protein>
    <submittedName>
        <fullName evidence="1">Uncharacterized protein</fullName>
    </submittedName>
</protein>